<accession>A0A1I7RMG0</accession>
<protein>
    <submittedName>
        <fullName evidence="3">(pine wood nematode) hypothetical protein</fullName>
    </submittedName>
</protein>
<dbReference type="AlphaFoldDB" id="A0A1I7RMG0"/>
<proteinExistence type="predicted"/>
<dbReference type="WBParaSite" id="BXY_0189500.1">
    <property type="protein sequence ID" value="BXY_0189500.1"/>
    <property type="gene ID" value="BXY_0189500"/>
</dbReference>
<gene>
    <name evidence="3" type="ORF">BXYJ_LOCUS10244</name>
</gene>
<reference evidence="6" key="1">
    <citation type="submission" date="2016-11" db="UniProtKB">
        <authorList>
            <consortium name="WormBaseParasite"/>
        </authorList>
    </citation>
    <scope>IDENTIFICATION</scope>
</reference>
<sequence>MLRASIAVVLTACLLVDCYPNGGGNEHENGNGKGGHGEGGNGGKQNGHGGGNAGHGNGKGNVGGSKVGFGGPPGGQGGHGGPPPSWGGQGGHGGPPPSWGGQGGHGGPPPSWGNPGGAGNGFHWGGWIPNNKTCEGNITLFTNASIFLELPEFIFYHMTFVLNITGDECIPQFNIPRPSFWNIGWPWPWPCRLFPVPPKSTTTTSTTTTTTTTRIAPPTTTTTKATTTTTTTRASTTDGSGNDAFTTDDSGTGSGPDDYIPIYNDCTNPNSPTKPGFSCPSTKALASSDFDDDDASSVSNQKSGLFKGSTSPGDDIPNNYCVPFIISHYYLHNHGFHPKPGCDNGHHAKGGGGKGTSSEEDSGSGSHKSHKN</sequence>
<name>A0A1I7RMG0_BURXY</name>
<feature type="compositionally biased region" description="Low complexity" evidence="1">
    <location>
        <begin position="200"/>
        <end position="237"/>
    </location>
</feature>
<evidence type="ECO:0000256" key="1">
    <source>
        <dbReference type="SAM" id="MobiDB-lite"/>
    </source>
</evidence>
<dbReference type="Proteomes" id="UP000659654">
    <property type="component" value="Unassembled WGS sequence"/>
</dbReference>
<reference evidence="3" key="2">
    <citation type="submission" date="2020-09" db="EMBL/GenBank/DDBJ databases">
        <authorList>
            <person name="Kikuchi T."/>
        </authorList>
    </citation>
    <scope>NUCLEOTIDE SEQUENCE</scope>
    <source>
        <strain evidence="3">Ka4C1</strain>
    </source>
</reference>
<dbReference type="EMBL" id="CAJFCV020000004">
    <property type="protein sequence ID" value="CAG9118456.1"/>
    <property type="molecule type" value="Genomic_DNA"/>
</dbReference>
<dbReference type="Proteomes" id="UP000095284">
    <property type="component" value="Unplaced"/>
</dbReference>
<evidence type="ECO:0000313" key="3">
    <source>
        <dbReference type="EMBL" id="CAD5228037.1"/>
    </source>
</evidence>
<keyword evidence="5" id="KW-1185">Reference proteome</keyword>
<dbReference type="EMBL" id="CAJFDI010000004">
    <property type="protein sequence ID" value="CAD5228037.1"/>
    <property type="molecule type" value="Genomic_DNA"/>
</dbReference>
<evidence type="ECO:0000313" key="5">
    <source>
        <dbReference type="Proteomes" id="UP000659654"/>
    </source>
</evidence>
<evidence type="ECO:0000256" key="2">
    <source>
        <dbReference type="SAM" id="SignalP"/>
    </source>
</evidence>
<dbReference type="OrthoDB" id="10607085at2759"/>
<evidence type="ECO:0000313" key="4">
    <source>
        <dbReference type="Proteomes" id="UP000095284"/>
    </source>
</evidence>
<feature type="compositionally biased region" description="Polar residues" evidence="1">
    <location>
        <begin position="300"/>
        <end position="312"/>
    </location>
</feature>
<feature type="region of interest" description="Disordered" evidence="1">
    <location>
        <begin position="342"/>
        <end position="372"/>
    </location>
</feature>
<feature type="region of interest" description="Disordered" evidence="1">
    <location>
        <begin position="29"/>
        <end position="120"/>
    </location>
</feature>
<feature type="chain" id="PRO_5036021851" evidence="2">
    <location>
        <begin position="19"/>
        <end position="372"/>
    </location>
</feature>
<keyword evidence="2" id="KW-0732">Signal</keyword>
<evidence type="ECO:0000313" key="6">
    <source>
        <dbReference type="WBParaSite" id="BXY_0189500.1"/>
    </source>
</evidence>
<feature type="compositionally biased region" description="Gly residues" evidence="1">
    <location>
        <begin position="31"/>
        <end position="80"/>
    </location>
</feature>
<feature type="signal peptide" evidence="2">
    <location>
        <begin position="1"/>
        <end position="18"/>
    </location>
</feature>
<organism evidence="4 6">
    <name type="scientific">Bursaphelenchus xylophilus</name>
    <name type="common">Pinewood nematode worm</name>
    <name type="synonym">Aphelenchoides xylophilus</name>
    <dbReference type="NCBI Taxonomy" id="6326"/>
    <lineage>
        <taxon>Eukaryota</taxon>
        <taxon>Metazoa</taxon>
        <taxon>Ecdysozoa</taxon>
        <taxon>Nematoda</taxon>
        <taxon>Chromadorea</taxon>
        <taxon>Rhabditida</taxon>
        <taxon>Tylenchina</taxon>
        <taxon>Tylenchomorpha</taxon>
        <taxon>Aphelenchoidea</taxon>
        <taxon>Aphelenchoididae</taxon>
        <taxon>Bursaphelenchus</taxon>
    </lineage>
</organism>
<feature type="region of interest" description="Disordered" evidence="1">
    <location>
        <begin position="200"/>
        <end position="312"/>
    </location>
</feature>
<dbReference type="Proteomes" id="UP000582659">
    <property type="component" value="Unassembled WGS sequence"/>
</dbReference>
<feature type="compositionally biased region" description="Low complexity" evidence="1">
    <location>
        <begin position="247"/>
        <end position="258"/>
    </location>
</feature>
<feature type="compositionally biased region" description="Polar residues" evidence="1">
    <location>
        <begin position="265"/>
        <end position="285"/>
    </location>
</feature>